<feature type="domain" description="Zinc finger/thioredoxin putative" evidence="2">
    <location>
        <begin position="3"/>
        <end position="37"/>
    </location>
</feature>
<proteinExistence type="predicted"/>
<feature type="region of interest" description="Disordered" evidence="1">
    <location>
        <begin position="57"/>
        <end position="86"/>
    </location>
</feature>
<name>A0AA86J5A1_9BURK</name>
<accession>A0AA86J5A1</accession>
<gene>
    <name evidence="3" type="ORF">RGQ30_05410</name>
</gene>
<dbReference type="NCBIfam" id="TIGR02098">
    <property type="entry name" value="MJ0042_CXXC"/>
    <property type="match status" value="1"/>
</dbReference>
<dbReference type="Pfam" id="PF11906">
    <property type="entry name" value="DUF3426"/>
    <property type="match status" value="1"/>
</dbReference>
<organism evidence="3 4">
    <name type="scientific">Limnobacter thiooxidans</name>
    <dbReference type="NCBI Taxonomy" id="131080"/>
    <lineage>
        <taxon>Bacteria</taxon>
        <taxon>Pseudomonadati</taxon>
        <taxon>Pseudomonadota</taxon>
        <taxon>Betaproteobacteria</taxon>
        <taxon>Burkholderiales</taxon>
        <taxon>Burkholderiaceae</taxon>
        <taxon>Limnobacter</taxon>
    </lineage>
</organism>
<sequence>MSLATRCPNCNTLFKVTSGQLQLHEGKVRCGQCQSVFSGIEHLTSADTEAWQKLDLSPTQSNSGYSSDHNPAGGDGTGSENLFGTTSPTNKPLLNFRQGSPALKLACLALLLALGIQTLWWQRTAFAEQIPALAARINQSAPTVQKLFSTPATQALKVEGSGLQALDEQNVRVDLTLTNQQNLPSHWPHLKIELLDPQGLVMASKSLAPGDYQLRDEGSASQAPLIAGQQTVEVLAYLNLSTLNKQLPESAATGFRLELYDHGPREN</sequence>
<dbReference type="Pfam" id="PF13719">
    <property type="entry name" value="Zn_ribbon_5"/>
    <property type="match status" value="1"/>
</dbReference>
<dbReference type="InterPro" id="IPR021834">
    <property type="entry name" value="DUF3426"/>
</dbReference>
<evidence type="ECO:0000313" key="4">
    <source>
        <dbReference type="Proteomes" id="UP001329151"/>
    </source>
</evidence>
<dbReference type="RefSeq" id="WP_420915157.1">
    <property type="nucleotide sequence ID" value="NZ_AP028947.1"/>
</dbReference>
<dbReference type="AlphaFoldDB" id="A0AA86J5A1"/>
<dbReference type="KEGG" id="lto:RGQ30_05410"/>
<protein>
    <recommendedName>
        <fullName evidence="2">Zinc finger/thioredoxin putative domain-containing protein</fullName>
    </recommendedName>
</protein>
<keyword evidence="4" id="KW-1185">Reference proteome</keyword>
<evidence type="ECO:0000259" key="2">
    <source>
        <dbReference type="Pfam" id="PF13719"/>
    </source>
</evidence>
<dbReference type="EMBL" id="AP028947">
    <property type="protein sequence ID" value="BET25040.1"/>
    <property type="molecule type" value="Genomic_DNA"/>
</dbReference>
<reference evidence="3 4" key="1">
    <citation type="submission" date="2023-10" db="EMBL/GenBank/DDBJ databases">
        <title>Complete Genome Sequence of Limnobacter thiooxidans CS-K2T, Isolated from freshwater lake sediments in Bavaria, Germany.</title>
        <authorList>
            <person name="Naruki M."/>
            <person name="Watanabe A."/>
            <person name="Warashina T."/>
            <person name="Morita T."/>
            <person name="Arakawa K."/>
        </authorList>
    </citation>
    <scope>NUCLEOTIDE SEQUENCE [LARGE SCALE GENOMIC DNA]</scope>
    <source>
        <strain evidence="3 4">CS-K2</strain>
    </source>
</reference>
<evidence type="ECO:0000313" key="3">
    <source>
        <dbReference type="EMBL" id="BET25040.1"/>
    </source>
</evidence>
<feature type="compositionally biased region" description="Polar residues" evidence="1">
    <location>
        <begin position="57"/>
        <end position="69"/>
    </location>
</feature>
<dbReference type="InterPro" id="IPR011723">
    <property type="entry name" value="Znf/thioredoxin_put"/>
</dbReference>
<dbReference type="Proteomes" id="UP001329151">
    <property type="component" value="Chromosome"/>
</dbReference>
<evidence type="ECO:0000256" key="1">
    <source>
        <dbReference type="SAM" id="MobiDB-lite"/>
    </source>
</evidence>